<gene>
    <name evidence="2" type="ORF">SAMN05877842_11295</name>
</gene>
<evidence type="ECO:0000259" key="1">
    <source>
        <dbReference type="PROSITE" id="PS50965"/>
    </source>
</evidence>
<dbReference type="Proteomes" id="UP000219252">
    <property type="component" value="Unassembled WGS sequence"/>
</dbReference>
<dbReference type="RefSeq" id="WP_170949509.1">
    <property type="nucleotide sequence ID" value="NZ_OBQC01000012.1"/>
</dbReference>
<protein>
    <submittedName>
        <fullName evidence="2">Nuclease-like protein</fullName>
    </submittedName>
</protein>
<dbReference type="PROSITE" id="PS50965">
    <property type="entry name" value="NERD"/>
    <property type="match status" value="1"/>
</dbReference>
<reference evidence="3" key="1">
    <citation type="submission" date="2017-08" db="EMBL/GenBank/DDBJ databases">
        <authorList>
            <person name="Varghese N."/>
            <person name="Submissions S."/>
        </authorList>
    </citation>
    <scope>NUCLEOTIDE SEQUENCE [LARGE SCALE GENOMIC DNA]</scope>
    <source>
        <strain evidence="3">JC23</strain>
    </source>
</reference>
<dbReference type="EMBL" id="OBQC01000012">
    <property type="protein sequence ID" value="SOC42431.1"/>
    <property type="molecule type" value="Genomic_DNA"/>
</dbReference>
<dbReference type="InterPro" id="IPR011528">
    <property type="entry name" value="NERD"/>
</dbReference>
<sequence>MKILSKNNIDVLLERVETSNPENVQILEKKLTTLRLGVIGEKRLAKVFEHYQFPFSNQVLHGVSLEAGGKFQTDCLILTSNVIFLLESKNIGGKLSFEKNPERLVSEKDNGLFAVYESPEVQVERNMIQLKWWLEKRGLQIPVVGAFVFTSAVHPTIVKGPERIQALFPKSIFVHINRQWDYYREKTNHLSSTELKKLSELIRAESVKKRFMQYPLKKSLHLENLNIKKGVRCKNCGQVGMKWHHGNWICISCNHKDRDAHIAAIQEWFLFYKETITNRECQEYLLINDRHLTKRLLKHENILEFGNTKGAYYKWNW</sequence>
<feature type="domain" description="NERD" evidence="1">
    <location>
        <begin position="36"/>
        <end position="153"/>
    </location>
</feature>
<evidence type="ECO:0000313" key="3">
    <source>
        <dbReference type="Proteomes" id="UP000219252"/>
    </source>
</evidence>
<evidence type="ECO:0000313" key="2">
    <source>
        <dbReference type="EMBL" id="SOC42431.1"/>
    </source>
</evidence>
<dbReference type="Pfam" id="PF08378">
    <property type="entry name" value="NERD"/>
    <property type="match status" value="1"/>
</dbReference>
<accession>A0A285UQ98</accession>
<dbReference type="AlphaFoldDB" id="A0A285UQ98"/>
<proteinExistence type="predicted"/>
<organism evidence="2 3">
    <name type="scientific">Ureibacillus acetophenoni</name>
    <dbReference type="NCBI Taxonomy" id="614649"/>
    <lineage>
        <taxon>Bacteria</taxon>
        <taxon>Bacillati</taxon>
        <taxon>Bacillota</taxon>
        <taxon>Bacilli</taxon>
        <taxon>Bacillales</taxon>
        <taxon>Caryophanaceae</taxon>
        <taxon>Ureibacillus</taxon>
    </lineage>
</organism>
<keyword evidence="3" id="KW-1185">Reference proteome</keyword>
<name>A0A285UQ98_9BACL</name>